<dbReference type="Proteomes" id="UP000408482">
    <property type="component" value="Unassembled WGS sequence"/>
</dbReference>
<reference evidence="2 3" key="1">
    <citation type="submission" date="2019-07" db="EMBL/GenBank/DDBJ databases">
        <authorList>
            <person name="Hibberd C M."/>
            <person name="Gehrig L. J."/>
            <person name="Chang H.-W."/>
            <person name="Venkatesh S."/>
        </authorList>
    </citation>
    <scope>NUCLEOTIDE SEQUENCE [LARGE SCALE GENOMIC DNA]</scope>
    <source>
        <strain evidence="2">Blautia_luti_SSTS_Bg7063</strain>
    </source>
</reference>
<evidence type="ECO:0000313" key="2">
    <source>
        <dbReference type="EMBL" id="VUX34598.1"/>
    </source>
</evidence>
<feature type="transmembrane region" description="Helical" evidence="1">
    <location>
        <begin position="37"/>
        <end position="62"/>
    </location>
</feature>
<name>A0A564VQA5_9FIRM</name>
<keyword evidence="1" id="KW-1133">Transmembrane helix</keyword>
<keyword evidence="1" id="KW-0472">Membrane</keyword>
<sequence length="302" mass="35589">MSQRMKLFIFLLIINLIVIVIYLVWNHIRRKENLRSVWMKAVMMFLCPVVGPVFVLFSFILFKLFSSQGMDLSDVVFSKDRTENFLRPDEEMERNMVSLEEALEVTDKKSLRTLMLNVIRGDYQNSLSSINLALNSEDSETAHYAASILQDVLNNFRSQVQEKYLLCQEENGQQVENCVNLVEYMNPILEQKVLTDIEQKSMTDKMQEVLQKAWDLDKIRISSTVYEKVCQRLLEIKDYEKCTLWCDRAMEQYPRVLSSYTCQLKLCFSCGNKEKFFQVMQELRSSDIIIDNETLEMIRTFM</sequence>
<protein>
    <recommendedName>
        <fullName evidence="4">Pentatricopeptide repeat domain-containing protein</fullName>
    </recommendedName>
</protein>
<keyword evidence="1" id="KW-0812">Transmembrane</keyword>
<evidence type="ECO:0000256" key="1">
    <source>
        <dbReference type="SAM" id="Phobius"/>
    </source>
</evidence>
<keyword evidence="3" id="KW-1185">Reference proteome</keyword>
<accession>A0A564VQA5</accession>
<dbReference type="AlphaFoldDB" id="A0A564VQA5"/>
<proteinExistence type="predicted"/>
<evidence type="ECO:0000313" key="3">
    <source>
        <dbReference type="Proteomes" id="UP000408482"/>
    </source>
</evidence>
<organism evidence="2 3">
    <name type="scientific">Blautia luti</name>
    <dbReference type="NCBI Taxonomy" id="89014"/>
    <lineage>
        <taxon>Bacteria</taxon>
        <taxon>Bacillati</taxon>
        <taxon>Bacillota</taxon>
        <taxon>Clostridia</taxon>
        <taxon>Lachnospirales</taxon>
        <taxon>Lachnospiraceae</taxon>
        <taxon>Blautia</taxon>
    </lineage>
</organism>
<feature type="transmembrane region" description="Helical" evidence="1">
    <location>
        <begin position="7"/>
        <end position="25"/>
    </location>
</feature>
<evidence type="ECO:0008006" key="4">
    <source>
        <dbReference type="Google" id="ProtNLM"/>
    </source>
</evidence>
<dbReference type="RefSeq" id="WP_243121611.1">
    <property type="nucleotide sequence ID" value="NZ_CABHMX010000055.1"/>
</dbReference>
<gene>
    <name evidence="2" type="ORF">RSSSTS7063_02727</name>
</gene>
<dbReference type="EMBL" id="CABHNW010000043">
    <property type="protein sequence ID" value="VUX34598.1"/>
    <property type="molecule type" value="Genomic_DNA"/>
</dbReference>